<dbReference type="InterPro" id="IPR050473">
    <property type="entry name" value="A2M/Complement_sys"/>
</dbReference>
<gene>
    <name evidence="11" type="ORF">D9C73_008629</name>
</gene>
<proteinExistence type="inferred from homology"/>
<dbReference type="PROSITE" id="PS00477">
    <property type="entry name" value="ALPHA_2_MACROGLOBULIN"/>
    <property type="match status" value="1"/>
</dbReference>
<evidence type="ECO:0000256" key="4">
    <source>
        <dbReference type="ARBA" id="ARBA00022690"/>
    </source>
</evidence>
<evidence type="ECO:0000256" key="2">
    <source>
        <dbReference type="ARBA" id="ARBA00010952"/>
    </source>
</evidence>
<evidence type="ECO:0000259" key="10">
    <source>
        <dbReference type="PROSITE" id="PS51465"/>
    </source>
</evidence>
<evidence type="ECO:0000256" key="1">
    <source>
        <dbReference type="ARBA" id="ARBA00004613"/>
    </source>
</evidence>
<dbReference type="SMART" id="SM01360">
    <property type="entry name" value="A2M"/>
    <property type="match status" value="1"/>
</dbReference>
<feature type="compositionally biased region" description="Low complexity" evidence="9">
    <location>
        <begin position="1414"/>
        <end position="1423"/>
    </location>
</feature>
<dbReference type="Gene3D" id="6.20.50.160">
    <property type="match status" value="1"/>
</dbReference>
<evidence type="ECO:0000256" key="8">
    <source>
        <dbReference type="ARBA" id="ARBA00023180"/>
    </source>
</evidence>
<accession>A0A4U5UIE3</accession>
<dbReference type="STRING" id="240159.A0A4U5UIE3"/>
<dbReference type="InterPro" id="IPR036058">
    <property type="entry name" value="Kazal_dom_sf"/>
</dbReference>
<dbReference type="PANTHER" id="PTHR11412:SF139">
    <property type="entry name" value="C3 AND PZP-LIKE ALPHA-2-MACROGLOBULIN DOMAIN-CONTAINING PROTEIN 8"/>
    <property type="match status" value="1"/>
</dbReference>
<dbReference type="SMART" id="SM01419">
    <property type="entry name" value="Thiol-ester_cl"/>
    <property type="match status" value="1"/>
</dbReference>
<keyword evidence="7" id="KW-1015">Disulfide bond</keyword>
<dbReference type="InterPro" id="IPR047565">
    <property type="entry name" value="Alpha-macroglob_thiol-ester_cl"/>
</dbReference>
<evidence type="ECO:0000256" key="9">
    <source>
        <dbReference type="SAM" id="MobiDB-lite"/>
    </source>
</evidence>
<dbReference type="SUPFAM" id="SSF49410">
    <property type="entry name" value="Alpha-macroglobulin receptor domain"/>
    <property type="match status" value="1"/>
</dbReference>
<dbReference type="Pfam" id="PF17791">
    <property type="entry name" value="MG3"/>
    <property type="match status" value="1"/>
</dbReference>
<feature type="compositionally biased region" description="Basic and acidic residues" evidence="9">
    <location>
        <begin position="1430"/>
        <end position="1439"/>
    </location>
</feature>
<dbReference type="Gene3D" id="3.30.60.30">
    <property type="match status" value="1"/>
</dbReference>
<dbReference type="InterPro" id="IPR040839">
    <property type="entry name" value="MG4"/>
</dbReference>
<feature type="compositionally biased region" description="Polar residues" evidence="9">
    <location>
        <begin position="1676"/>
        <end position="1685"/>
    </location>
</feature>
<evidence type="ECO:0000313" key="11">
    <source>
        <dbReference type="EMBL" id="TKS74546.1"/>
    </source>
</evidence>
<evidence type="ECO:0000256" key="7">
    <source>
        <dbReference type="ARBA" id="ARBA00023157"/>
    </source>
</evidence>
<dbReference type="InterPro" id="IPR014756">
    <property type="entry name" value="Ig_E-set"/>
</dbReference>
<dbReference type="Pfam" id="PF07004">
    <property type="entry name" value="SHIPPO-rpt"/>
    <property type="match status" value="3"/>
</dbReference>
<dbReference type="SMART" id="SM00280">
    <property type="entry name" value="KAZAL"/>
    <property type="match status" value="1"/>
</dbReference>
<comment type="subcellular location">
    <subcellularLocation>
        <location evidence="1">Secreted</location>
    </subcellularLocation>
</comment>
<dbReference type="Pfam" id="PF07677">
    <property type="entry name" value="A2M_recep"/>
    <property type="match status" value="1"/>
</dbReference>
<dbReference type="InterPro" id="IPR010736">
    <property type="entry name" value="SHIPPO-rpt"/>
</dbReference>
<dbReference type="GO" id="GO:0004867">
    <property type="term" value="F:serine-type endopeptidase inhibitor activity"/>
    <property type="evidence" value="ECO:0007669"/>
    <property type="project" value="UniProtKB-KW"/>
</dbReference>
<comment type="similarity">
    <text evidence="2">Belongs to the protease inhibitor I39 (alpha-2-macroglobulin) family.</text>
</comment>
<evidence type="ECO:0000256" key="6">
    <source>
        <dbReference type="ARBA" id="ARBA00022900"/>
    </source>
</evidence>
<dbReference type="InterPro" id="IPR041555">
    <property type="entry name" value="MG3"/>
</dbReference>
<protein>
    <submittedName>
        <fullName evidence="11">C3 and PZP-like alpha-2-macroglobulin domain-containing protein 8</fullName>
    </submittedName>
</protein>
<dbReference type="PROSITE" id="PS51465">
    <property type="entry name" value="KAZAL_2"/>
    <property type="match status" value="1"/>
</dbReference>
<sequence>MKRSLTPIHSRLAAAAAAGAERKTRSTDLKEITKGDTIAKRGYLVAAPSVFRAGVEESVSVTIFNAKAETRVQVQLSVKGQAVAHSHGSVLDKGTIKLKVPSGLRGQAHLKVWGNRHLTEGGYIFHNYTTVTVESRGTAVFIQTDKPVYKPKHKGSLIVHLDPRGSRMVQWKSLKSICCGIVNMSFPLSDQPVFGEWFIFVEVQGHTYNKSFEVQKYVMPKFELVIDPPHYIRDLNSCEQATVRARYTFGKPVVGKLTVNMTVNGVGYYRHEMGHPVIKTYGGSANFSLCVKDMMPVDVADHFRGSVSIWASVSSIDGNRQTTFDDSTPVHKQLIDIKYSKDTRKQFKPGLPYKGKIEVTYPDGSPADGVRVRVKAELTPKDNVYTSELISKDGQATFEIPSIPTAAQYVWLETKVTSIDGKTVGDQYLPSYLSISSWYSPSRCHIQIQSPSAPLMVGQEAEVALKSTCPCNFTLHYEVTSRGNIILSGQQSANLTASHRGKRATVTFDKNIHTTHLPPSASANESIPGDPVTLRVRGEKGSCVCVATVDKSLYLLKPDFQLSPDKVFKELADFDISDAFGIPKDDGHLWWPGLSSKRRRRSSVFPWHWDITKDARFAFTETGLVVMTDMVSLNHRQSGSMYTDEAVPAFQPHTSTLVAAMHPRPTTSSENGEAELRLDVPDSITTWVTEAVGLSEEKGLGLAKRVELRTFKPFFVDFTLPYSLIRGEQTKVPLTVYNYLPTCSEVHVKVSVPKGIKFVGHPGKHHLTRKKCVAPGEATPTSIVLSFTELGSANITARAIAYSEPSCCSDGLQMGKTSNDVDERRTPIGLDYVRRTVQVEPEGLPREYTYSVFFCPNERIHISTPNKYEYQYVKKPARMNQFHVSVKTHNDAHFALSASPHDSAEMLEIVLGGRQNTRSWISIGKMGDPLVSASTPGILSWDEFRSFWISWKGGVVQVGHGLHPSNESIILQWTVGNGQFSGQVRHIGFSTGWGSVGEFKIWRKEDSDENHNEAFTLGVPHNMVPGSERATAFMIGDVMGPTLNNLDKLLRLPFGCGEQNMIHFAPNVFVLKYLQKTRQLSPEVENEATDYLLQGYQRQLTYKRQDGSYSAFGERDSSGSMWLTAFVLKSFAQSRGFIFIDPEELRAAKSWLIKHQRDDGSFPAMGRILNKDLQGGIHGKISLTAYVVAALLETGITTEEEKVAVAKAKDFLESNTYSADDPYTTALSAYALALLRSPYAPLALRRLNHMAITQDGLTHWSLTGSTMTDEDTFMGFSDGLSQSVVSAEVEMTAYGLLTYTLLGDVASALPVVKWLSQQRNALGGFSSTQDTCVALQALSEYAILSYVGGVNLTISLASTNLDFQETFELNRENKKLLQSAKIDVSYNLPDPVSKPAFQLKVDLKEPFQERHLQPPSSSSSSRHPSSRSRSRADNRSELNRKRRAPIDDDDPAAHQDKMDFHISLEVCARWLHSGSSNMAVIEVPMISGFRADVESLERLLMDKRVGLKRYELSGRKVLFYFDEIPSQCMTCVAFQAVREYIVGKTAPVPVKIYDYYEPAFEATRFYNVSESSPLARELCDGPTCNEVESSTSQWIGFVQANQCNNVFGCLEEEQFERCTCYRDCGYDGEPVCGSDGQLYQNQCQMEVFACRNGTRIKQVPLSQCPHVETTVEDRQPTANQETEQPSVPVHTGEEEQGSMAEVSYYSYEYDPDSEPFLADAVGGDHFDLPEGGGDVEQKVLLPADTQLPTLDTKNTPERCPGPQYHIDAKITRFGRDGTPAYSMLGRMKAEKELFHTPGPGAYSPEKAPPCNLQRRPPSFTMSARTHYRGIDSVPAPNKYSLPPLMGPQVPNKTASASYTMSGSYSTGGPSVDLAKTPGPCRYNSTDPSVYLPRQPAFSMLGRHNLPRDATQKPGPGTYNPERVTVHKARAPAYSLGIRHSEFVTPLVVNISD</sequence>
<dbReference type="Gene3D" id="1.50.10.20">
    <property type="match status" value="1"/>
</dbReference>
<name>A0A4U5UIE3_COLLU</name>
<dbReference type="Gene3D" id="2.60.120.1540">
    <property type="match status" value="1"/>
</dbReference>
<dbReference type="InterPro" id="IPR036595">
    <property type="entry name" value="A-macroglobulin_rcpt-bd_sf"/>
</dbReference>
<evidence type="ECO:0000313" key="12">
    <source>
        <dbReference type="Proteomes" id="UP000298787"/>
    </source>
</evidence>
<dbReference type="SUPFAM" id="SSF48239">
    <property type="entry name" value="Terpenoid cyclases/Protein prenyltransferases"/>
    <property type="match status" value="1"/>
</dbReference>
<dbReference type="InterPro" id="IPR002350">
    <property type="entry name" value="Kazal_dom"/>
</dbReference>
<keyword evidence="6" id="KW-0722">Serine protease inhibitor</keyword>
<keyword evidence="4" id="KW-0646">Protease inhibitor</keyword>
<feature type="domain" description="Kazal-like" evidence="10">
    <location>
        <begin position="1612"/>
        <end position="1666"/>
    </location>
</feature>
<dbReference type="InterPro" id="IPR009048">
    <property type="entry name" value="A-macroglobulin_rcpt-bd"/>
</dbReference>
<dbReference type="GO" id="GO:0007399">
    <property type="term" value="P:nervous system development"/>
    <property type="evidence" value="ECO:0007669"/>
    <property type="project" value="UniProtKB-ARBA"/>
</dbReference>
<dbReference type="Pfam" id="PF07703">
    <property type="entry name" value="A2M_BRD"/>
    <property type="match status" value="1"/>
</dbReference>
<keyword evidence="3" id="KW-0964">Secreted</keyword>
<dbReference type="InterPro" id="IPR008930">
    <property type="entry name" value="Terpenoid_cyclase/PrenylTrfase"/>
</dbReference>
<feature type="region of interest" description="Disordered" evidence="9">
    <location>
        <begin position="1669"/>
        <end position="1696"/>
    </location>
</feature>
<dbReference type="Gene3D" id="2.20.130.20">
    <property type="match status" value="1"/>
</dbReference>
<dbReference type="Gene3D" id="2.60.40.1940">
    <property type="match status" value="1"/>
</dbReference>
<keyword evidence="8" id="KW-0325">Glycoprotein</keyword>
<dbReference type="Pfam" id="PF12248">
    <property type="entry name" value="Methyltransf_FA"/>
    <property type="match status" value="1"/>
</dbReference>
<organism evidence="11 12">
    <name type="scientific">Collichthys lucidus</name>
    <name type="common">Big head croaker</name>
    <name type="synonym">Sciaena lucida</name>
    <dbReference type="NCBI Taxonomy" id="240159"/>
    <lineage>
        <taxon>Eukaryota</taxon>
        <taxon>Metazoa</taxon>
        <taxon>Chordata</taxon>
        <taxon>Craniata</taxon>
        <taxon>Vertebrata</taxon>
        <taxon>Euteleostomi</taxon>
        <taxon>Actinopterygii</taxon>
        <taxon>Neopterygii</taxon>
        <taxon>Teleostei</taxon>
        <taxon>Neoteleostei</taxon>
        <taxon>Acanthomorphata</taxon>
        <taxon>Eupercaria</taxon>
        <taxon>Sciaenidae</taxon>
        <taxon>Collichthys</taxon>
    </lineage>
</organism>
<dbReference type="Proteomes" id="UP000298787">
    <property type="component" value="Chromosome 8"/>
</dbReference>
<evidence type="ECO:0000256" key="5">
    <source>
        <dbReference type="ARBA" id="ARBA00022729"/>
    </source>
</evidence>
<keyword evidence="12" id="KW-1185">Reference proteome</keyword>
<dbReference type="InterPro" id="IPR041813">
    <property type="entry name" value="A2M_TED"/>
</dbReference>
<dbReference type="InterPro" id="IPR022041">
    <property type="entry name" value="Methyltransf_FA"/>
</dbReference>
<dbReference type="FunFam" id="1.50.10.20:FF:000001">
    <property type="entry name" value="CD109 isoform 1"/>
    <property type="match status" value="1"/>
</dbReference>
<dbReference type="InterPro" id="IPR011626">
    <property type="entry name" value="Alpha-macroglobulin_TED"/>
</dbReference>
<dbReference type="SUPFAM" id="SSF100895">
    <property type="entry name" value="Kazal-type serine protease inhibitors"/>
    <property type="match status" value="1"/>
</dbReference>
<dbReference type="Gene3D" id="2.60.40.10">
    <property type="entry name" value="Immunoglobulins"/>
    <property type="match status" value="2"/>
</dbReference>
<dbReference type="InterPro" id="IPR019742">
    <property type="entry name" value="MacrogloblnA2_CS"/>
</dbReference>
<keyword evidence="5" id="KW-0732">Signal</keyword>
<dbReference type="GO" id="GO:0005615">
    <property type="term" value="C:extracellular space"/>
    <property type="evidence" value="ECO:0007669"/>
    <property type="project" value="InterPro"/>
</dbReference>
<dbReference type="InterPro" id="IPR011625">
    <property type="entry name" value="A2M_N_BRD"/>
</dbReference>
<dbReference type="PANTHER" id="PTHR11412">
    <property type="entry name" value="MACROGLOBULIN / COMPLEMENT"/>
    <property type="match status" value="1"/>
</dbReference>
<dbReference type="InterPro" id="IPR001599">
    <property type="entry name" value="Macroglobln_a2"/>
</dbReference>
<dbReference type="CDD" id="cd02897">
    <property type="entry name" value="A2M_2"/>
    <property type="match status" value="1"/>
</dbReference>
<dbReference type="Gene3D" id="2.60.40.690">
    <property type="entry name" value="Alpha-macroglobulin, receptor-binding domain"/>
    <property type="match status" value="1"/>
</dbReference>
<dbReference type="SMART" id="SM01359">
    <property type="entry name" value="A2M_N_2"/>
    <property type="match status" value="1"/>
</dbReference>
<dbReference type="Pfam" id="PF07678">
    <property type="entry name" value="TED_complement"/>
    <property type="match status" value="1"/>
</dbReference>
<dbReference type="EMBL" id="CM014085">
    <property type="protein sequence ID" value="TKS74546.1"/>
    <property type="molecule type" value="Genomic_DNA"/>
</dbReference>
<dbReference type="InterPro" id="IPR013783">
    <property type="entry name" value="Ig-like_fold"/>
</dbReference>
<dbReference type="SMART" id="SM01361">
    <property type="entry name" value="A2M_recep"/>
    <property type="match status" value="1"/>
</dbReference>
<dbReference type="SUPFAM" id="SSF81296">
    <property type="entry name" value="E set domains"/>
    <property type="match status" value="1"/>
</dbReference>
<dbReference type="Pfam" id="PF00207">
    <property type="entry name" value="A2M"/>
    <property type="match status" value="1"/>
</dbReference>
<dbReference type="Pfam" id="PF07648">
    <property type="entry name" value="Kazal_2"/>
    <property type="match status" value="1"/>
</dbReference>
<evidence type="ECO:0000256" key="3">
    <source>
        <dbReference type="ARBA" id="ARBA00022525"/>
    </source>
</evidence>
<dbReference type="Pfam" id="PF17789">
    <property type="entry name" value="MG4"/>
    <property type="match status" value="1"/>
</dbReference>
<dbReference type="CDD" id="cd00104">
    <property type="entry name" value="KAZAL_FS"/>
    <property type="match status" value="1"/>
</dbReference>
<reference evidence="11 12" key="1">
    <citation type="submission" date="2019-01" db="EMBL/GenBank/DDBJ databases">
        <title>Genome Assembly of Collichthys lucidus.</title>
        <authorList>
            <person name="Cai M."/>
            <person name="Xiao S."/>
        </authorList>
    </citation>
    <scope>NUCLEOTIDE SEQUENCE [LARGE SCALE GENOMIC DNA]</scope>
    <source>
        <strain evidence="11">JT15FE1705JMU</strain>
        <tissue evidence="11">Muscle</tissue>
    </source>
</reference>
<feature type="region of interest" description="Disordered" evidence="9">
    <location>
        <begin position="1408"/>
        <end position="1453"/>
    </location>
</feature>
<dbReference type="Gene3D" id="2.60.40.1930">
    <property type="match status" value="2"/>
</dbReference>